<dbReference type="Gene3D" id="1.20.144.10">
    <property type="entry name" value="Phosphatidic acid phosphatase type 2/haloperoxidase"/>
    <property type="match status" value="1"/>
</dbReference>
<organism evidence="2 3">
    <name type="scientific">Salinibacter ruber</name>
    <dbReference type="NCBI Taxonomy" id="146919"/>
    <lineage>
        <taxon>Bacteria</taxon>
        <taxon>Pseudomonadati</taxon>
        <taxon>Rhodothermota</taxon>
        <taxon>Rhodothermia</taxon>
        <taxon>Rhodothermales</taxon>
        <taxon>Salinibacteraceae</taxon>
        <taxon>Salinibacter</taxon>
    </lineage>
</organism>
<accession>A0A9X2V2C2</accession>
<dbReference type="InterPro" id="IPR000326">
    <property type="entry name" value="PAP2/HPO"/>
</dbReference>
<dbReference type="PANTHER" id="PTHR14969">
    <property type="entry name" value="SPHINGOSINE-1-PHOSPHATE PHOSPHOHYDROLASE"/>
    <property type="match status" value="1"/>
</dbReference>
<gene>
    <name evidence="2" type="ORF">GGP45_000026</name>
</gene>
<comment type="caution">
    <text evidence="2">The sequence shown here is derived from an EMBL/GenBank/DDBJ whole genome shotgun (WGS) entry which is preliminary data.</text>
</comment>
<sequence length="237" mass="24795">MGQNALAIVEAPVTLSRSEQLLTLGASGVVLSAMSTLDRPVYRRLQNRSGSVRATTGGLATPGQWYDRLGPDRAALWTAGLLAAGGLVLRRRAWTRTSVRVLEAFAYTKVVTGVAKGLASRARPFVGGGPFAGAPGTFDGAHTHTSMPSGHTARAFAIASVLAHQADRWYVSVPAYGLAASVGMERIRSGDHWLTDVAVGGALGYLIGRAVSSPTSSSDVTYTPILSTDRVGLSIQF</sequence>
<dbReference type="InterPro" id="IPR036938">
    <property type="entry name" value="PAP2/HPO_sf"/>
</dbReference>
<dbReference type="AlphaFoldDB" id="A0A9X2V2C2"/>
<evidence type="ECO:0000259" key="1">
    <source>
        <dbReference type="SMART" id="SM00014"/>
    </source>
</evidence>
<protein>
    <submittedName>
        <fullName evidence="2">Membrane-associated phospholipid phosphatase</fullName>
    </submittedName>
</protein>
<feature type="domain" description="Phosphatidic acid phosphatase type 2/haloperoxidase" evidence="1">
    <location>
        <begin position="98"/>
        <end position="212"/>
    </location>
</feature>
<dbReference type="EMBL" id="JANUBL010000001">
    <property type="protein sequence ID" value="MCS4119708.1"/>
    <property type="molecule type" value="Genomic_DNA"/>
</dbReference>
<dbReference type="PANTHER" id="PTHR14969:SF13">
    <property type="entry name" value="AT30094P"/>
    <property type="match status" value="1"/>
</dbReference>
<dbReference type="Proteomes" id="UP001155144">
    <property type="component" value="Unassembled WGS sequence"/>
</dbReference>
<proteinExistence type="predicted"/>
<dbReference type="Pfam" id="PF01569">
    <property type="entry name" value="PAP2"/>
    <property type="match status" value="1"/>
</dbReference>
<name>A0A9X2V2C2_9BACT</name>
<dbReference type="RefSeq" id="WP_259039610.1">
    <property type="nucleotide sequence ID" value="NZ_JANUAR010000007.1"/>
</dbReference>
<dbReference type="SUPFAM" id="SSF48317">
    <property type="entry name" value="Acid phosphatase/Vanadium-dependent haloperoxidase"/>
    <property type="match status" value="1"/>
</dbReference>
<dbReference type="CDD" id="cd03394">
    <property type="entry name" value="PAP2_like_5"/>
    <property type="match status" value="1"/>
</dbReference>
<reference evidence="2" key="1">
    <citation type="submission" date="2022-08" db="EMBL/GenBank/DDBJ databases">
        <title>Genomic Encyclopedia of Type Strains, Phase V (KMG-V): Genome sequencing to study the core and pangenomes of soil and plant-associated prokaryotes.</title>
        <authorList>
            <person name="Whitman W."/>
        </authorList>
    </citation>
    <scope>NUCLEOTIDE SEQUENCE</scope>
    <source>
        <strain evidence="2">SP3026</strain>
    </source>
</reference>
<evidence type="ECO:0000313" key="2">
    <source>
        <dbReference type="EMBL" id="MCS4119708.1"/>
    </source>
</evidence>
<evidence type="ECO:0000313" key="3">
    <source>
        <dbReference type="Proteomes" id="UP001155144"/>
    </source>
</evidence>
<dbReference type="SMART" id="SM00014">
    <property type="entry name" value="acidPPc"/>
    <property type="match status" value="1"/>
</dbReference>